<feature type="signal peptide" evidence="1">
    <location>
        <begin position="1"/>
        <end position="21"/>
    </location>
</feature>
<name>A0A3B6VJ75_BRAPL</name>
<keyword evidence="4" id="KW-1185">Reference proteome</keyword>
<dbReference type="KEGG" id="bpip:BPP43_02660"/>
<keyword evidence="1" id="KW-0732">Signal</keyword>
<dbReference type="Pfam" id="PF11396">
    <property type="entry name" value="PepSY_like"/>
    <property type="match status" value="1"/>
</dbReference>
<feature type="domain" description="Putative beta-lactamase-inhibitor-like PepSY-like" evidence="2">
    <location>
        <begin position="25"/>
        <end position="76"/>
    </location>
</feature>
<accession>A0A3B6VJ75</accession>
<dbReference type="Gene3D" id="3.40.1420.30">
    <property type="match status" value="1"/>
</dbReference>
<reference evidence="3 4" key="1">
    <citation type="journal article" date="2013" name="Genome Announc.">
        <title>Complete Genome Sequence of the Porcine Strain Brachyspira pilosicoli P43/6/78(T.).</title>
        <authorList>
            <person name="Lin C."/>
            <person name="den Bakker H.C."/>
            <person name="Suzuki H."/>
            <person name="Lefebure T."/>
            <person name="Ponnala L."/>
            <person name="Sun Q."/>
            <person name="Stanhope M.J."/>
            <person name="Wiedmann M."/>
            <person name="Duhamel G.E."/>
        </authorList>
    </citation>
    <scope>NUCLEOTIDE SEQUENCE [LARGE SCALE GENOMIC DNA]</scope>
    <source>
        <strain evidence="3 4">P43/6/78</strain>
    </source>
</reference>
<gene>
    <name evidence="3" type="ORF">BPP43_02660</name>
</gene>
<dbReference type="EMBL" id="CP002873">
    <property type="protein sequence ID" value="AGA65848.1"/>
    <property type="molecule type" value="Genomic_DNA"/>
</dbReference>
<dbReference type="AlphaFoldDB" id="A0A3B6VJ75"/>
<dbReference type="RefSeq" id="WP_013243051.1">
    <property type="nucleotide sequence ID" value="NC_019908.1"/>
</dbReference>
<sequence>MKKLFCLLFAFSIIGSSSLFADWIIPISQVPAAVKNAVKRRFPRTRIWKVEMDDGLYHVELSNGVELEVTRRGRIVDIDY</sequence>
<dbReference type="GeneID" id="56438677"/>
<proteinExistence type="predicted"/>
<evidence type="ECO:0000313" key="3">
    <source>
        <dbReference type="EMBL" id="AGA65848.1"/>
    </source>
</evidence>
<dbReference type="Proteomes" id="UP000010793">
    <property type="component" value="Chromosome"/>
</dbReference>
<feature type="chain" id="PRO_5017178273" description="Putative beta-lactamase-inhibitor-like PepSY-like domain-containing protein" evidence="1">
    <location>
        <begin position="22"/>
        <end position="80"/>
    </location>
</feature>
<evidence type="ECO:0000256" key="1">
    <source>
        <dbReference type="SAM" id="SignalP"/>
    </source>
</evidence>
<protein>
    <recommendedName>
        <fullName evidence="2">Putative beta-lactamase-inhibitor-like PepSY-like domain-containing protein</fullName>
    </recommendedName>
</protein>
<organism evidence="3 4">
    <name type="scientific">Brachyspira pilosicoli P43/6/78</name>
    <dbReference type="NCBI Taxonomy" id="1042417"/>
    <lineage>
        <taxon>Bacteria</taxon>
        <taxon>Pseudomonadati</taxon>
        <taxon>Spirochaetota</taxon>
        <taxon>Spirochaetia</taxon>
        <taxon>Brachyspirales</taxon>
        <taxon>Brachyspiraceae</taxon>
        <taxon>Brachyspira</taxon>
    </lineage>
</organism>
<evidence type="ECO:0000313" key="4">
    <source>
        <dbReference type="Proteomes" id="UP000010793"/>
    </source>
</evidence>
<dbReference type="SUPFAM" id="SSF160574">
    <property type="entry name" value="BT0923-like"/>
    <property type="match status" value="1"/>
</dbReference>
<dbReference type="InterPro" id="IPR021533">
    <property type="entry name" value="PepSY-like"/>
</dbReference>
<evidence type="ECO:0000259" key="2">
    <source>
        <dbReference type="Pfam" id="PF11396"/>
    </source>
</evidence>